<evidence type="ECO:0000256" key="3">
    <source>
        <dbReference type="ARBA" id="ARBA00022737"/>
    </source>
</evidence>
<dbReference type="Gene3D" id="3.30.160.60">
    <property type="entry name" value="Classic Zinc Finger"/>
    <property type="match status" value="2"/>
</dbReference>
<accession>A0A1Y2B7L8</accession>
<gene>
    <name evidence="9" type="ORF">LY90DRAFT_333827</name>
</gene>
<dbReference type="PROSITE" id="PS50157">
    <property type="entry name" value="ZINC_FINGER_C2H2_2"/>
    <property type="match status" value="2"/>
</dbReference>
<dbReference type="PANTHER" id="PTHR24394">
    <property type="entry name" value="ZINC FINGER PROTEIN"/>
    <property type="match status" value="1"/>
</dbReference>
<sequence>ECDICHKIFSRKYDLIRHRRLHTGDTPYKCKICGQGFTRSDHRDRHIRRTAC</sequence>
<evidence type="ECO:0000313" key="9">
    <source>
        <dbReference type="EMBL" id="ORY30841.1"/>
    </source>
</evidence>
<evidence type="ECO:0000256" key="1">
    <source>
        <dbReference type="ARBA" id="ARBA00004123"/>
    </source>
</evidence>
<comment type="caution">
    <text evidence="9">The sequence shown here is derived from an EMBL/GenBank/DDBJ whole genome shotgun (WGS) entry which is preliminary data.</text>
</comment>
<evidence type="ECO:0000259" key="8">
    <source>
        <dbReference type="PROSITE" id="PS50157"/>
    </source>
</evidence>
<dbReference type="GO" id="GO:0000981">
    <property type="term" value="F:DNA-binding transcription factor activity, RNA polymerase II-specific"/>
    <property type="evidence" value="ECO:0007669"/>
    <property type="project" value="TreeGrafter"/>
</dbReference>
<evidence type="ECO:0000313" key="10">
    <source>
        <dbReference type="Proteomes" id="UP000193920"/>
    </source>
</evidence>
<evidence type="ECO:0000256" key="6">
    <source>
        <dbReference type="ARBA" id="ARBA00023242"/>
    </source>
</evidence>
<dbReference type="AlphaFoldDB" id="A0A1Y2B7L8"/>
<evidence type="ECO:0000256" key="5">
    <source>
        <dbReference type="ARBA" id="ARBA00022833"/>
    </source>
</evidence>
<evidence type="ECO:0000256" key="2">
    <source>
        <dbReference type="ARBA" id="ARBA00022723"/>
    </source>
</evidence>
<dbReference type="GO" id="GO:0005634">
    <property type="term" value="C:nucleus"/>
    <property type="evidence" value="ECO:0007669"/>
    <property type="project" value="UniProtKB-SubCell"/>
</dbReference>
<evidence type="ECO:0000256" key="7">
    <source>
        <dbReference type="PROSITE-ProRule" id="PRU00042"/>
    </source>
</evidence>
<dbReference type="FunFam" id="3.30.160.60:FF:000630">
    <property type="entry name" value="Zinc finger protein 180"/>
    <property type="match status" value="1"/>
</dbReference>
<dbReference type="FunFam" id="3.30.160.60:FF:000096">
    <property type="entry name" value="Zinc finger and BTB domain-containing protein 18 isoform 1"/>
    <property type="match status" value="1"/>
</dbReference>
<dbReference type="GO" id="GO:0008270">
    <property type="term" value="F:zinc ion binding"/>
    <property type="evidence" value="ECO:0007669"/>
    <property type="project" value="UniProtKB-KW"/>
</dbReference>
<feature type="non-terminal residue" evidence="9">
    <location>
        <position position="52"/>
    </location>
</feature>
<dbReference type="InterPro" id="IPR013087">
    <property type="entry name" value="Znf_C2H2_type"/>
</dbReference>
<dbReference type="STRING" id="1754190.A0A1Y2B7L8"/>
<dbReference type="Proteomes" id="UP000193920">
    <property type="component" value="Unassembled WGS sequence"/>
</dbReference>
<feature type="domain" description="C2H2-type" evidence="8">
    <location>
        <begin position="1"/>
        <end position="27"/>
    </location>
</feature>
<dbReference type="InterPro" id="IPR036236">
    <property type="entry name" value="Znf_C2H2_sf"/>
</dbReference>
<dbReference type="Pfam" id="PF00096">
    <property type="entry name" value="zf-C2H2"/>
    <property type="match status" value="2"/>
</dbReference>
<dbReference type="OrthoDB" id="8922241at2759"/>
<dbReference type="PROSITE" id="PS00028">
    <property type="entry name" value="ZINC_FINGER_C2H2_1"/>
    <property type="match status" value="1"/>
</dbReference>
<feature type="domain" description="C2H2-type" evidence="8">
    <location>
        <begin position="28"/>
        <end position="52"/>
    </location>
</feature>
<dbReference type="SMART" id="SM00355">
    <property type="entry name" value="ZnF_C2H2"/>
    <property type="match status" value="2"/>
</dbReference>
<evidence type="ECO:0000256" key="4">
    <source>
        <dbReference type="ARBA" id="ARBA00022771"/>
    </source>
</evidence>
<keyword evidence="4 7" id="KW-0863">Zinc-finger</keyword>
<dbReference type="PANTHER" id="PTHR24394:SF44">
    <property type="entry name" value="ZINC FINGER PROTEIN 271-LIKE"/>
    <property type="match status" value="1"/>
</dbReference>
<keyword evidence="10" id="KW-1185">Reference proteome</keyword>
<dbReference type="EMBL" id="MCOG01000172">
    <property type="protein sequence ID" value="ORY30841.1"/>
    <property type="molecule type" value="Genomic_DNA"/>
</dbReference>
<feature type="non-terminal residue" evidence="9">
    <location>
        <position position="1"/>
    </location>
</feature>
<keyword evidence="6" id="KW-0539">Nucleus</keyword>
<protein>
    <recommendedName>
        <fullName evidence="8">C2H2-type domain-containing protein</fullName>
    </recommendedName>
</protein>
<proteinExistence type="predicted"/>
<dbReference type="SUPFAM" id="SSF57667">
    <property type="entry name" value="beta-beta-alpha zinc fingers"/>
    <property type="match status" value="1"/>
</dbReference>
<name>A0A1Y2B7L8_9FUNG</name>
<keyword evidence="5" id="KW-0862">Zinc</keyword>
<comment type="subcellular location">
    <subcellularLocation>
        <location evidence="1">Nucleus</location>
    </subcellularLocation>
</comment>
<reference evidence="9 10" key="1">
    <citation type="submission" date="2016-08" db="EMBL/GenBank/DDBJ databases">
        <title>A Parts List for Fungal Cellulosomes Revealed by Comparative Genomics.</title>
        <authorList>
            <consortium name="DOE Joint Genome Institute"/>
            <person name="Haitjema C.H."/>
            <person name="Gilmore S.P."/>
            <person name="Henske J.K."/>
            <person name="Solomon K.V."/>
            <person name="De Groot R."/>
            <person name="Kuo A."/>
            <person name="Mondo S.J."/>
            <person name="Salamov A.A."/>
            <person name="Labutti K."/>
            <person name="Zhao Z."/>
            <person name="Chiniquy J."/>
            <person name="Barry K."/>
            <person name="Brewer H.M."/>
            <person name="Purvine S.O."/>
            <person name="Wright A.T."/>
            <person name="Boxma B."/>
            <person name="Van Alen T."/>
            <person name="Hackstein J.H."/>
            <person name="Baker S.E."/>
            <person name="Grigoriev I.V."/>
            <person name="O'Malley M.A."/>
        </authorList>
    </citation>
    <scope>NUCLEOTIDE SEQUENCE [LARGE SCALE GENOMIC DNA]</scope>
    <source>
        <strain evidence="9 10">G1</strain>
    </source>
</reference>
<organism evidence="9 10">
    <name type="scientific">Neocallimastix californiae</name>
    <dbReference type="NCBI Taxonomy" id="1754190"/>
    <lineage>
        <taxon>Eukaryota</taxon>
        <taxon>Fungi</taxon>
        <taxon>Fungi incertae sedis</taxon>
        <taxon>Chytridiomycota</taxon>
        <taxon>Chytridiomycota incertae sedis</taxon>
        <taxon>Neocallimastigomycetes</taxon>
        <taxon>Neocallimastigales</taxon>
        <taxon>Neocallimastigaceae</taxon>
        <taxon>Neocallimastix</taxon>
    </lineage>
</organism>
<keyword evidence="2" id="KW-0479">Metal-binding</keyword>
<keyword evidence="3" id="KW-0677">Repeat</keyword>